<evidence type="ECO:0000313" key="3">
    <source>
        <dbReference type="Proteomes" id="UP000267223"/>
    </source>
</evidence>
<proteinExistence type="predicted"/>
<dbReference type="EMBL" id="RJJR01000019">
    <property type="protein sequence ID" value="RNI33500.1"/>
    <property type="molecule type" value="Genomic_DNA"/>
</dbReference>
<comment type="caution">
    <text evidence="2">The sequence shown here is derived from an EMBL/GenBank/DDBJ whole genome shotgun (WGS) entry which is preliminary data.</text>
</comment>
<reference evidence="2 3" key="1">
    <citation type="submission" date="2018-11" db="EMBL/GenBank/DDBJ databases">
        <title>Draft genome sequence of Ferruginibacter sp. BO-59.</title>
        <authorList>
            <person name="Im W.T."/>
        </authorList>
    </citation>
    <scope>NUCLEOTIDE SEQUENCE [LARGE SCALE GENOMIC DNA]</scope>
    <source>
        <strain evidence="2 3">BO-59</strain>
    </source>
</reference>
<organism evidence="2 3">
    <name type="scientific">Hanamia caeni</name>
    <dbReference type="NCBI Taxonomy" id="2294116"/>
    <lineage>
        <taxon>Bacteria</taxon>
        <taxon>Pseudomonadati</taxon>
        <taxon>Bacteroidota</taxon>
        <taxon>Chitinophagia</taxon>
        <taxon>Chitinophagales</taxon>
        <taxon>Chitinophagaceae</taxon>
        <taxon>Hanamia</taxon>
    </lineage>
</organism>
<dbReference type="AlphaFoldDB" id="A0A3M9N6S4"/>
<dbReference type="RefSeq" id="WP_123122302.1">
    <property type="nucleotide sequence ID" value="NZ_RJJR01000019.1"/>
</dbReference>
<gene>
    <name evidence="2" type="ORF">EFY79_18830</name>
</gene>
<evidence type="ECO:0000259" key="1">
    <source>
        <dbReference type="Pfam" id="PF10047"/>
    </source>
</evidence>
<dbReference type="Pfam" id="PF10047">
    <property type="entry name" value="DUF2281"/>
    <property type="match status" value="1"/>
</dbReference>
<accession>A0A3M9N6S4</accession>
<sequence length="66" mass="7745">MDNTLLYSKLSHLPDNLKSEVSDFIDFLLAKNKKPNKRKAKFGSAKGMFKMKKNFDEPIEDFKDYQ</sequence>
<dbReference type="Proteomes" id="UP000267223">
    <property type="component" value="Unassembled WGS sequence"/>
</dbReference>
<dbReference type="InterPro" id="IPR018739">
    <property type="entry name" value="DUF2281"/>
</dbReference>
<name>A0A3M9N6S4_9BACT</name>
<protein>
    <submittedName>
        <fullName evidence="2">DUF2281 domain-containing protein</fullName>
    </submittedName>
</protein>
<keyword evidence="3" id="KW-1185">Reference proteome</keyword>
<evidence type="ECO:0000313" key="2">
    <source>
        <dbReference type="EMBL" id="RNI33500.1"/>
    </source>
</evidence>
<feature type="domain" description="DUF2281" evidence="1">
    <location>
        <begin position="6"/>
        <end position="65"/>
    </location>
</feature>